<dbReference type="GeneID" id="125314882"/>
<dbReference type="PANTHER" id="PTHR43522:SF2">
    <property type="entry name" value="TRANSKETOLASE 1-RELATED"/>
    <property type="match status" value="1"/>
</dbReference>
<keyword evidence="3" id="KW-1185">Reference proteome</keyword>
<protein>
    <submittedName>
        <fullName evidence="4">Transketolase-like</fullName>
    </submittedName>
</protein>
<evidence type="ECO:0000256" key="1">
    <source>
        <dbReference type="SAM" id="SignalP"/>
    </source>
</evidence>
<organism evidence="3 4">
    <name type="scientific">Rhodamnia argentea</name>
    <dbReference type="NCBI Taxonomy" id="178133"/>
    <lineage>
        <taxon>Eukaryota</taxon>
        <taxon>Viridiplantae</taxon>
        <taxon>Streptophyta</taxon>
        <taxon>Embryophyta</taxon>
        <taxon>Tracheophyta</taxon>
        <taxon>Spermatophyta</taxon>
        <taxon>Magnoliopsida</taxon>
        <taxon>eudicotyledons</taxon>
        <taxon>Gunneridae</taxon>
        <taxon>Pentapetalae</taxon>
        <taxon>rosids</taxon>
        <taxon>malvids</taxon>
        <taxon>Myrtales</taxon>
        <taxon>Myrtaceae</taxon>
        <taxon>Myrtoideae</taxon>
        <taxon>Myrteae</taxon>
        <taxon>Australasian group</taxon>
        <taxon>Rhodamnia</taxon>
    </lineage>
</organism>
<dbReference type="InterPro" id="IPR033247">
    <property type="entry name" value="Transketolase_fam"/>
</dbReference>
<dbReference type="Pfam" id="PF00456">
    <property type="entry name" value="Transketolase_N"/>
    <property type="match status" value="1"/>
</dbReference>
<gene>
    <name evidence="4" type="primary">LOC125314882</name>
</gene>
<feature type="domain" description="Transketolase N-terminal" evidence="2">
    <location>
        <begin position="20"/>
        <end position="70"/>
    </location>
</feature>
<accession>A0ABM3HBX4</accession>
<keyword evidence="1" id="KW-0732">Signal</keyword>
<dbReference type="Gene3D" id="3.40.50.970">
    <property type="match status" value="1"/>
</dbReference>
<reference evidence="4" key="1">
    <citation type="submission" date="2025-08" db="UniProtKB">
        <authorList>
            <consortium name="RefSeq"/>
        </authorList>
    </citation>
    <scope>IDENTIFICATION</scope>
    <source>
        <tissue evidence="4">Leaf</tissue>
    </source>
</reference>
<dbReference type="SUPFAM" id="SSF52518">
    <property type="entry name" value="Thiamin diphosphate-binding fold (THDP-binding)"/>
    <property type="match status" value="1"/>
</dbReference>
<proteinExistence type="predicted"/>
<evidence type="ECO:0000313" key="4">
    <source>
        <dbReference type="RefSeq" id="XP_048134096.1"/>
    </source>
</evidence>
<dbReference type="Proteomes" id="UP000827889">
    <property type="component" value="Chromosome 4"/>
</dbReference>
<dbReference type="InterPro" id="IPR029061">
    <property type="entry name" value="THDP-binding"/>
</dbReference>
<dbReference type="InterPro" id="IPR005474">
    <property type="entry name" value="Transketolase_N"/>
</dbReference>
<evidence type="ECO:0000313" key="3">
    <source>
        <dbReference type="Proteomes" id="UP000827889"/>
    </source>
</evidence>
<dbReference type="RefSeq" id="XP_048134096.1">
    <property type="nucleotide sequence ID" value="XM_048278139.1"/>
</dbReference>
<name>A0ABM3HBX4_9MYRT</name>
<dbReference type="PANTHER" id="PTHR43522">
    <property type="entry name" value="TRANSKETOLASE"/>
    <property type="match status" value="1"/>
</dbReference>
<sequence>MLSVWLRIKLCRLLGSVRLRYVVLEDGCQMEGNASEVLSLAVEWGLRKVIVYYHDNHNSIDGDKEIAFTECWQMGRGSMLACCMSKKMVTLIMISMLSSRKQRISRTSYFD</sequence>
<evidence type="ECO:0000259" key="2">
    <source>
        <dbReference type="Pfam" id="PF00456"/>
    </source>
</evidence>
<feature type="signal peptide" evidence="1">
    <location>
        <begin position="1"/>
        <end position="19"/>
    </location>
</feature>
<feature type="chain" id="PRO_5046846469" evidence="1">
    <location>
        <begin position="20"/>
        <end position="111"/>
    </location>
</feature>